<evidence type="ECO:0000313" key="2">
    <source>
        <dbReference type="EMBL" id="KRZ79786.1"/>
    </source>
</evidence>
<sequence>MQVLFAIRFAASIIRRLKLKQRRQMIIVYYHFDVKIVVLILIGHLDHLNTCVQIIYAMAMVSGMR</sequence>
<keyword evidence="1" id="KW-0472">Membrane</keyword>
<keyword evidence="3" id="KW-1185">Reference proteome</keyword>
<name>A0A0V1N747_9BILA</name>
<reference evidence="2 3" key="1">
    <citation type="submission" date="2015-01" db="EMBL/GenBank/DDBJ databases">
        <title>Evolution of Trichinella species and genotypes.</title>
        <authorList>
            <person name="Korhonen P.K."/>
            <person name="Edoardo P."/>
            <person name="Giuseppe L.R."/>
            <person name="Gasser R.B."/>
        </authorList>
    </citation>
    <scope>NUCLEOTIDE SEQUENCE [LARGE SCALE GENOMIC DNA]</scope>
    <source>
        <strain evidence="2">ISS1980</strain>
    </source>
</reference>
<dbReference type="Proteomes" id="UP000054843">
    <property type="component" value="Unassembled WGS sequence"/>
</dbReference>
<comment type="caution">
    <text evidence="2">The sequence shown here is derived from an EMBL/GenBank/DDBJ whole genome shotgun (WGS) entry which is preliminary data.</text>
</comment>
<protein>
    <submittedName>
        <fullName evidence="2">Uncharacterized protein</fullName>
    </submittedName>
</protein>
<evidence type="ECO:0000256" key="1">
    <source>
        <dbReference type="SAM" id="Phobius"/>
    </source>
</evidence>
<evidence type="ECO:0000313" key="3">
    <source>
        <dbReference type="Proteomes" id="UP000054843"/>
    </source>
</evidence>
<keyword evidence="1" id="KW-0812">Transmembrane</keyword>
<dbReference type="AlphaFoldDB" id="A0A0V1N747"/>
<dbReference type="EMBL" id="JYDO01000005">
    <property type="protein sequence ID" value="KRZ79786.1"/>
    <property type="molecule type" value="Genomic_DNA"/>
</dbReference>
<proteinExistence type="predicted"/>
<accession>A0A0V1N747</accession>
<feature type="transmembrane region" description="Helical" evidence="1">
    <location>
        <begin position="26"/>
        <end position="45"/>
    </location>
</feature>
<keyword evidence="1" id="KW-1133">Transmembrane helix</keyword>
<organism evidence="2 3">
    <name type="scientific">Trichinella papuae</name>
    <dbReference type="NCBI Taxonomy" id="268474"/>
    <lineage>
        <taxon>Eukaryota</taxon>
        <taxon>Metazoa</taxon>
        <taxon>Ecdysozoa</taxon>
        <taxon>Nematoda</taxon>
        <taxon>Enoplea</taxon>
        <taxon>Dorylaimia</taxon>
        <taxon>Trichinellida</taxon>
        <taxon>Trichinellidae</taxon>
        <taxon>Trichinella</taxon>
    </lineage>
</organism>
<gene>
    <name evidence="2" type="ORF">T10_9642</name>
</gene>